<feature type="compositionally biased region" description="Basic and acidic residues" evidence="1">
    <location>
        <begin position="235"/>
        <end position="251"/>
    </location>
</feature>
<dbReference type="OrthoDB" id="10654870at2759"/>
<feature type="compositionally biased region" description="Basic and acidic residues" evidence="1">
    <location>
        <begin position="122"/>
        <end position="142"/>
    </location>
</feature>
<keyword evidence="3" id="KW-1185">Reference proteome</keyword>
<reference evidence="2 3" key="1">
    <citation type="journal article" date="2012" name="Genome Biol.">
        <title>Genome and low-iron response of an oceanic diatom adapted to chronic iron limitation.</title>
        <authorList>
            <person name="Lommer M."/>
            <person name="Specht M."/>
            <person name="Roy A.S."/>
            <person name="Kraemer L."/>
            <person name="Andreson R."/>
            <person name="Gutowska M.A."/>
            <person name="Wolf J."/>
            <person name="Bergner S.V."/>
            <person name="Schilhabel M.B."/>
            <person name="Klostermeier U.C."/>
            <person name="Beiko R.G."/>
            <person name="Rosenstiel P."/>
            <person name="Hippler M."/>
            <person name="Laroche J."/>
        </authorList>
    </citation>
    <scope>NUCLEOTIDE SEQUENCE [LARGE SCALE GENOMIC DNA]</scope>
    <source>
        <strain evidence="2 3">CCMP1005</strain>
    </source>
</reference>
<gene>
    <name evidence="2" type="ORF">THAOC_13396</name>
</gene>
<evidence type="ECO:0000313" key="3">
    <source>
        <dbReference type="Proteomes" id="UP000266841"/>
    </source>
</evidence>
<dbReference type="eggNOG" id="ENOG502SYN8">
    <property type="taxonomic scope" value="Eukaryota"/>
</dbReference>
<proteinExistence type="predicted"/>
<feature type="region of interest" description="Disordered" evidence="1">
    <location>
        <begin position="226"/>
        <end position="270"/>
    </location>
</feature>
<name>K0SHW7_THAOC</name>
<sequence length="270" mass="30058">MAKEKLTGSIQLSSSPKNKKIVFDENSEGDVTADEPDQGGDADESGEDSNSNGQQIAEMDNDDDDDDDAVEEVSGSAARESTKKLRKAERKTATDTQSRKKRKRKEPKPQSREDDDEDEEIDHLMTEDFFKQVDSEQKDEKIKSKRDKKERRKIETAQGKHTTFVVDDDYSMAEAQRKGKNIEVVALGGTVDDADEAASTDDEQELLLSATMGSQPSKAALAFARDSMTGTSMKRSCESRKRRSKDEEGWTRGRAKLGRPGQPAAVFVRR</sequence>
<evidence type="ECO:0000313" key="2">
    <source>
        <dbReference type="EMBL" id="EJK65718.1"/>
    </source>
</evidence>
<dbReference type="EMBL" id="AGNL01015543">
    <property type="protein sequence ID" value="EJK65718.1"/>
    <property type="molecule type" value="Genomic_DNA"/>
</dbReference>
<feature type="region of interest" description="Disordered" evidence="1">
    <location>
        <begin position="1"/>
        <end position="156"/>
    </location>
</feature>
<organism evidence="2 3">
    <name type="scientific">Thalassiosira oceanica</name>
    <name type="common">Marine diatom</name>
    <dbReference type="NCBI Taxonomy" id="159749"/>
    <lineage>
        <taxon>Eukaryota</taxon>
        <taxon>Sar</taxon>
        <taxon>Stramenopiles</taxon>
        <taxon>Ochrophyta</taxon>
        <taxon>Bacillariophyta</taxon>
        <taxon>Coscinodiscophyceae</taxon>
        <taxon>Thalassiosirophycidae</taxon>
        <taxon>Thalassiosirales</taxon>
        <taxon>Thalassiosiraceae</taxon>
        <taxon>Thalassiosira</taxon>
    </lineage>
</organism>
<evidence type="ECO:0000256" key="1">
    <source>
        <dbReference type="SAM" id="MobiDB-lite"/>
    </source>
</evidence>
<protein>
    <submittedName>
        <fullName evidence="2">Uncharacterized protein</fullName>
    </submittedName>
</protein>
<accession>K0SHW7</accession>
<comment type="caution">
    <text evidence="2">The sequence shown here is derived from an EMBL/GenBank/DDBJ whole genome shotgun (WGS) entry which is preliminary data.</text>
</comment>
<dbReference type="AlphaFoldDB" id="K0SHW7"/>
<dbReference type="Proteomes" id="UP000266841">
    <property type="component" value="Unassembled WGS sequence"/>
</dbReference>
<dbReference type="OMA" id="MKRSCES"/>
<feature type="compositionally biased region" description="Acidic residues" evidence="1">
    <location>
        <begin position="59"/>
        <end position="71"/>
    </location>
</feature>
<feature type="compositionally biased region" description="Acidic residues" evidence="1">
    <location>
        <begin position="25"/>
        <end position="47"/>
    </location>
</feature>